<evidence type="ECO:0000256" key="2">
    <source>
        <dbReference type="SAM" id="SignalP"/>
    </source>
</evidence>
<evidence type="ECO:0000256" key="1">
    <source>
        <dbReference type="SAM" id="MobiDB-lite"/>
    </source>
</evidence>
<organism evidence="4 5">
    <name type="scientific">Polyangium spumosum</name>
    <dbReference type="NCBI Taxonomy" id="889282"/>
    <lineage>
        <taxon>Bacteria</taxon>
        <taxon>Pseudomonadati</taxon>
        <taxon>Myxococcota</taxon>
        <taxon>Polyangia</taxon>
        <taxon>Polyangiales</taxon>
        <taxon>Polyangiaceae</taxon>
        <taxon>Polyangium</taxon>
    </lineage>
</organism>
<feature type="compositionally biased region" description="Pro residues" evidence="1">
    <location>
        <begin position="20"/>
        <end position="33"/>
    </location>
</feature>
<accession>A0A6N7PZ52</accession>
<dbReference type="AlphaFoldDB" id="A0A6N7PZ52"/>
<feature type="domain" description="Phosphodiester glycosidase" evidence="3">
    <location>
        <begin position="168"/>
        <end position="306"/>
    </location>
</feature>
<dbReference type="Pfam" id="PF09992">
    <property type="entry name" value="NAGPA"/>
    <property type="match status" value="1"/>
</dbReference>
<evidence type="ECO:0000259" key="3">
    <source>
        <dbReference type="Pfam" id="PF09992"/>
    </source>
</evidence>
<feature type="compositionally biased region" description="Low complexity" evidence="1">
    <location>
        <begin position="34"/>
        <end position="43"/>
    </location>
</feature>
<evidence type="ECO:0000313" key="5">
    <source>
        <dbReference type="Proteomes" id="UP000440224"/>
    </source>
</evidence>
<keyword evidence="5" id="KW-1185">Reference proteome</keyword>
<dbReference type="EMBL" id="WJIE01000008">
    <property type="protein sequence ID" value="MRG95575.1"/>
    <property type="molecule type" value="Genomic_DNA"/>
</dbReference>
<feature type="region of interest" description="Disordered" evidence="1">
    <location>
        <begin position="20"/>
        <end position="54"/>
    </location>
</feature>
<feature type="signal peptide" evidence="2">
    <location>
        <begin position="1"/>
        <end position="19"/>
    </location>
</feature>
<protein>
    <recommendedName>
        <fullName evidence="3">Phosphodiester glycosidase domain-containing protein</fullName>
    </recommendedName>
</protein>
<keyword evidence="2" id="KW-0732">Signal</keyword>
<proteinExistence type="predicted"/>
<gene>
    <name evidence="4" type="ORF">GF068_27200</name>
</gene>
<reference evidence="4 5" key="1">
    <citation type="submission" date="2019-10" db="EMBL/GenBank/DDBJ databases">
        <title>A soil myxobacterium in the family Polyangiaceae.</title>
        <authorList>
            <person name="Li Y."/>
            <person name="Wang J."/>
        </authorList>
    </citation>
    <scope>NUCLEOTIDE SEQUENCE [LARGE SCALE GENOMIC DNA]</scope>
    <source>
        <strain evidence="4 5">DSM 14734</strain>
    </source>
</reference>
<feature type="chain" id="PRO_5026868682" description="Phosphodiester glycosidase domain-containing protein" evidence="2">
    <location>
        <begin position="20"/>
        <end position="367"/>
    </location>
</feature>
<dbReference type="InterPro" id="IPR018711">
    <property type="entry name" value="NAGPA"/>
</dbReference>
<name>A0A6N7PZ52_9BACT</name>
<comment type="caution">
    <text evidence="4">The sequence shown here is derived from an EMBL/GenBank/DDBJ whole genome shotgun (WGS) entry which is preliminary data.</text>
</comment>
<sequence>MVRRFFPCFLSILASACSAAPPPLDHSAPPPPRAAASPAAPAVTTPPPEPAETSAPAIAAAPKVPAPTNSGPPFPPPAFTPPHTRTAKPGDGAFTLLEEGAAQGTGALARAVVHPHPVKPHPYVVVVAVDLRKVELHLVAGTEEPTSSGVSKDRRPGLVPAADLPSLIAVFNGGFMARHGKWGMMVDGDVFLPPREEGCTAAILGDGSVRIASFPALAPLAAEIRAYRQTPPCLIEDGALHPRLPNEDTARLWGAAEGGNREIRRTALGLHADGTTLLFAIGEWVWARDLAAAMKSAGAVSAAELDINWSYTRFLLYDRSTPPAVVSTLIEKVEYTKSGYVTKPAPRDFFYLKQKRAAAPAPPDAPG</sequence>
<dbReference type="Proteomes" id="UP000440224">
    <property type="component" value="Unassembled WGS sequence"/>
</dbReference>
<evidence type="ECO:0000313" key="4">
    <source>
        <dbReference type="EMBL" id="MRG95575.1"/>
    </source>
</evidence>
<dbReference type="RefSeq" id="WP_153822391.1">
    <property type="nucleotide sequence ID" value="NZ_WJIE01000008.1"/>
</dbReference>
<dbReference type="PROSITE" id="PS51257">
    <property type="entry name" value="PROKAR_LIPOPROTEIN"/>
    <property type="match status" value="1"/>
</dbReference>
<dbReference type="OrthoDB" id="5501492at2"/>